<evidence type="ECO:0000313" key="6">
    <source>
        <dbReference type="Proteomes" id="UP000186553"/>
    </source>
</evidence>
<dbReference type="Gene3D" id="3.40.630.10">
    <property type="entry name" value="Zn peptidases"/>
    <property type="match status" value="1"/>
</dbReference>
<keyword evidence="2" id="KW-0464">Manganese</keyword>
<evidence type="ECO:0000259" key="4">
    <source>
        <dbReference type="Pfam" id="PF07687"/>
    </source>
</evidence>
<comment type="caution">
    <text evidence="5">The sequence shown here is derived from an EMBL/GenBank/DDBJ whole genome shotgun (WGS) entry which is preliminary data.</text>
</comment>
<evidence type="ECO:0000256" key="3">
    <source>
        <dbReference type="SAM" id="SignalP"/>
    </source>
</evidence>
<dbReference type="AlphaFoldDB" id="A0A1C3CXT3"/>
<keyword evidence="2" id="KW-0479">Metal-binding</keyword>
<dbReference type="GO" id="GO:0046872">
    <property type="term" value="F:metal ion binding"/>
    <property type="evidence" value="ECO:0007669"/>
    <property type="project" value="UniProtKB-KW"/>
</dbReference>
<name>A0A1C3CXT3_9GAMM</name>
<feature type="chain" id="PRO_5008671742" evidence="3">
    <location>
        <begin position="23"/>
        <end position="454"/>
    </location>
</feature>
<dbReference type="Pfam" id="PF07687">
    <property type="entry name" value="M20_dimer"/>
    <property type="match status" value="1"/>
</dbReference>
<dbReference type="Proteomes" id="UP000186553">
    <property type="component" value="Unassembled WGS sequence"/>
</dbReference>
<proteinExistence type="predicted"/>
<dbReference type="PANTHER" id="PTHR11014">
    <property type="entry name" value="PEPTIDASE M20 FAMILY MEMBER"/>
    <property type="match status" value="1"/>
</dbReference>
<dbReference type="InterPro" id="IPR017439">
    <property type="entry name" value="Amidohydrolase"/>
</dbReference>
<dbReference type="InterPro" id="IPR036264">
    <property type="entry name" value="Bact_exopeptidase_dim_dom"/>
</dbReference>
<dbReference type="InterPro" id="IPR011650">
    <property type="entry name" value="Peptidase_M20_dimer"/>
</dbReference>
<feature type="binding site" evidence="2">
    <location>
        <position position="133"/>
    </location>
    <ligand>
        <name>Mn(2+)</name>
        <dbReference type="ChEBI" id="CHEBI:29035"/>
        <label>2</label>
    </ligand>
</feature>
<accession>A0A1C3CXT3</accession>
<keyword evidence="1" id="KW-0378">Hydrolase</keyword>
<dbReference type="PIRSF" id="PIRSF005962">
    <property type="entry name" value="Pept_M20D_amidohydro"/>
    <property type="match status" value="1"/>
</dbReference>
<evidence type="ECO:0000256" key="2">
    <source>
        <dbReference type="PIRSR" id="PIRSR005962-1"/>
    </source>
</evidence>
<dbReference type="SUPFAM" id="SSF55031">
    <property type="entry name" value="Bacterial exopeptidase dimerisation domain"/>
    <property type="match status" value="1"/>
</dbReference>
<feature type="binding site" evidence="2">
    <location>
        <position position="407"/>
    </location>
    <ligand>
        <name>Mn(2+)</name>
        <dbReference type="ChEBI" id="CHEBI:29035"/>
        <label>2</label>
    </ligand>
</feature>
<feature type="binding site" evidence="2">
    <location>
        <position position="167"/>
    </location>
    <ligand>
        <name>Mn(2+)</name>
        <dbReference type="ChEBI" id="CHEBI:29035"/>
        <label>2</label>
    </ligand>
</feature>
<gene>
    <name evidence="5" type="ORF">BBP83_04260</name>
</gene>
<feature type="binding site" evidence="2">
    <location>
        <position position="204"/>
    </location>
    <ligand>
        <name>Mn(2+)</name>
        <dbReference type="ChEBI" id="CHEBI:29035"/>
        <label>2</label>
    </ligand>
</feature>
<dbReference type="Gene3D" id="3.30.70.360">
    <property type="match status" value="1"/>
</dbReference>
<dbReference type="SUPFAM" id="SSF53187">
    <property type="entry name" value="Zn-dependent exopeptidases"/>
    <property type="match status" value="1"/>
</dbReference>
<keyword evidence="3" id="KW-0732">Signal</keyword>
<comment type="cofactor">
    <cofactor evidence="2">
        <name>Mn(2+)</name>
        <dbReference type="ChEBI" id="CHEBI:29035"/>
    </cofactor>
    <text evidence="2">The Mn(2+) ion enhances activity.</text>
</comment>
<organism evidence="5 6">
    <name type="scientific">Acinetobacter celticus</name>
    <dbReference type="NCBI Taxonomy" id="1891224"/>
    <lineage>
        <taxon>Bacteria</taxon>
        <taxon>Pseudomonadati</taxon>
        <taxon>Pseudomonadota</taxon>
        <taxon>Gammaproteobacteria</taxon>
        <taxon>Moraxellales</taxon>
        <taxon>Moraxellaceae</taxon>
        <taxon>Acinetobacter</taxon>
    </lineage>
</organism>
<dbReference type="NCBIfam" id="TIGR01891">
    <property type="entry name" value="amidohydrolases"/>
    <property type="match status" value="1"/>
</dbReference>
<sequence length="454" mass="49252">MHMYKQIALSLPFLFCSQLSLADWINDSAQNVEAHTIKLRQHIHQHPELGNMEFKTSELVQKELKSYGIEVRKGYAKTGVIGVLKGAKPGPVMALRADMDALAIEEKTGLPFASKVKAMYQGKETHVMHGCGHDAHTAMLLGAAKALAANKDKISGTVVFVFQPAEEGGADVDNFTQGHLIGSRKMIADGALKNPKPEVIFGMHVMAGMPSGTISYKDGAILNSGDHLRIQVNGKQVHGSMPWLGRDPIYASSQMINNIQSLISRKADLSKGMGVVSIGSIQGGTAGNVIPEQVNMTGTIRSNSENIRQNILKDLPKMIEYNALANDVTAKVEIAPYAPVTMNDKILTKLMQPTLAKVVGDSKLHVLENNSSASEDFAYYGELMPSLFVFVGATPADQDMSKAAPNHNPLFIVDDATLKTGVESHVRFIMDYPKVAEQVQTVWKKIQVGLPPLS</sequence>
<dbReference type="GO" id="GO:0016787">
    <property type="term" value="F:hydrolase activity"/>
    <property type="evidence" value="ECO:0007669"/>
    <property type="project" value="UniProtKB-KW"/>
</dbReference>
<dbReference type="OrthoDB" id="9777385at2"/>
<dbReference type="InterPro" id="IPR002933">
    <property type="entry name" value="Peptidase_M20"/>
</dbReference>
<feature type="binding site" evidence="2">
    <location>
        <position position="131"/>
    </location>
    <ligand>
        <name>Mn(2+)</name>
        <dbReference type="ChEBI" id="CHEBI:29035"/>
        <label>2</label>
    </ligand>
</feature>
<reference evidence="5 6" key="1">
    <citation type="submission" date="2016-07" db="EMBL/GenBank/DDBJ databases">
        <title>Acinetobacter sp. ANC 4603.</title>
        <authorList>
            <person name="Radolfova-Krizova L."/>
            <person name="Nemec A."/>
        </authorList>
    </citation>
    <scope>NUCLEOTIDE SEQUENCE [LARGE SCALE GENOMIC DNA]</scope>
    <source>
        <strain evidence="5 6">ANC 4603</strain>
    </source>
</reference>
<keyword evidence="6" id="KW-1185">Reference proteome</keyword>
<feature type="domain" description="Peptidase M20 dimerisation" evidence="4">
    <location>
        <begin position="228"/>
        <end position="322"/>
    </location>
</feature>
<evidence type="ECO:0000256" key="1">
    <source>
        <dbReference type="ARBA" id="ARBA00022801"/>
    </source>
</evidence>
<feature type="signal peptide" evidence="3">
    <location>
        <begin position="1"/>
        <end position="22"/>
    </location>
</feature>
<protein>
    <submittedName>
        <fullName evidence="5">N-acyl-L-amino acid amidohydrolase</fullName>
    </submittedName>
</protein>
<dbReference type="PANTHER" id="PTHR11014:SF63">
    <property type="entry name" value="METALLOPEPTIDASE, PUTATIVE (AFU_ORTHOLOGUE AFUA_6G09600)-RELATED"/>
    <property type="match status" value="1"/>
</dbReference>
<dbReference type="EMBL" id="MBDL01000008">
    <property type="protein sequence ID" value="ODA13606.1"/>
    <property type="molecule type" value="Genomic_DNA"/>
</dbReference>
<dbReference type="Pfam" id="PF01546">
    <property type="entry name" value="Peptidase_M20"/>
    <property type="match status" value="1"/>
</dbReference>
<evidence type="ECO:0000313" key="5">
    <source>
        <dbReference type="EMBL" id="ODA13606.1"/>
    </source>
</evidence>
<dbReference type="STRING" id="1891224.BBP83_04260"/>